<dbReference type="Proteomes" id="UP000325315">
    <property type="component" value="Unassembled WGS sequence"/>
</dbReference>
<sequence length="673" mass="75866">MKAGLLGMLHSPPCATSVPLRHVRARVTCSSSSGHISFIKDVAATQPPENLQHLLKMLQTRGETIVSPGSRHGLIPLAIPLSKNMSGSMTALLRWPTAPPGMEMPVVEVRKHGVWLLANNVDQYIHRVLVEEDADESHGSNGELFHASSEAGKKLYTRGDFAESKISNLDGYLLKKVGLFPDLLERKVMRHFEEGDQVSALVTGEFYTKKDLFPGFGRPFVFNAEVLLKARIRGKRFCKGGFEITMDVASIAQWEDEQIEYIKEKVSEEGRQEDLKKGKALAQVALDEAAFLLDLASIDGTWGDYLDRIAECYKEAGLDLGSANGDLSKGYRSLGSSGRRLRDSYIAYQPHRGIDQNTKRKEDKEIKGKISPTIFTRIVSLKSAKEIWDYLKTKYEGDERIRGMQVLNLIRDFELQKMKETKTVKEYSERLLNIVNKVRLLGSSLADSRIVEKILVTVTESALQVQEQRRVMRQEKAVERALPIKHQDDGKNRRSKNKKFHTASGESSTFGKKSKIRNRRSRVNKDYPLCQHCGKKSHPKCWRRLDAKCRDEVQVADQEEEDQLFVATYFPSHEASESWLIDSGCTSHMTHDKELFKELKSTKSKKVRIGNGDYIAVKGKGTIAITSCSGTKFITDVLYVFDIDQNLLSVGQLIEKGFKVKFMEKACVIEDAT</sequence>
<comment type="caution">
    <text evidence="3">The sequence shown here is derived from an EMBL/GenBank/DDBJ whole genome shotgun (WGS) entry which is preliminary data.</text>
</comment>
<evidence type="ECO:0000256" key="1">
    <source>
        <dbReference type="SAM" id="MobiDB-lite"/>
    </source>
</evidence>
<dbReference type="Pfam" id="PF22936">
    <property type="entry name" value="Pol_BBD"/>
    <property type="match status" value="1"/>
</dbReference>
<dbReference type="PANTHER" id="PTHR35115">
    <property type="entry name" value="CYCLIN DELTA-3"/>
    <property type="match status" value="1"/>
</dbReference>
<dbReference type="EMBL" id="SMMG02000001">
    <property type="protein sequence ID" value="KAA3488670.1"/>
    <property type="molecule type" value="Genomic_DNA"/>
</dbReference>
<protein>
    <submittedName>
        <fullName evidence="3">Kinesin-like protein KIF15</fullName>
    </submittedName>
</protein>
<feature type="region of interest" description="Disordered" evidence="1">
    <location>
        <begin position="481"/>
        <end position="518"/>
    </location>
</feature>
<dbReference type="InterPro" id="IPR045287">
    <property type="entry name" value="PAB"/>
</dbReference>
<gene>
    <name evidence="3" type="ORF">EPI10_032397</name>
</gene>
<reference evidence="4" key="1">
    <citation type="journal article" date="2019" name="Plant Biotechnol. J.">
        <title>Genome sequencing of the Australian wild diploid species Gossypium australe highlights disease resistance and delayed gland morphogenesis.</title>
        <authorList>
            <person name="Cai Y."/>
            <person name="Cai X."/>
            <person name="Wang Q."/>
            <person name="Wang P."/>
            <person name="Zhang Y."/>
            <person name="Cai C."/>
            <person name="Xu Y."/>
            <person name="Wang K."/>
            <person name="Zhou Z."/>
            <person name="Wang C."/>
            <person name="Geng S."/>
            <person name="Li B."/>
            <person name="Dong Q."/>
            <person name="Hou Y."/>
            <person name="Wang H."/>
            <person name="Ai P."/>
            <person name="Liu Z."/>
            <person name="Yi F."/>
            <person name="Sun M."/>
            <person name="An G."/>
            <person name="Cheng J."/>
            <person name="Zhang Y."/>
            <person name="Shi Q."/>
            <person name="Xie Y."/>
            <person name="Shi X."/>
            <person name="Chang Y."/>
            <person name="Huang F."/>
            <person name="Chen Y."/>
            <person name="Hong S."/>
            <person name="Mi L."/>
            <person name="Sun Q."/>
            <person name="Zhang L."/>
            <person name="Zhou B."/>
            <person name="Peng R."/>
            <person name="Zhang X."/>
            <person name="Liu F."/>
        </authorList>
    </citation>
    <scope>NUCLEOTIDE SEQUENCE [LARGE SCALE GENOMIC DNA]</scope>
    <source>
        <strain evidence="4">cv. PA1801</strain>
    </source>
</reference>
<evidence type="ECO:0000259" key="2">
    <source>
        <dbReference type="Pfam" id="PF22936"/>
    </source>
</evidence>
<dbReference type="PANTHER" id="PTHR35115:SF1">
    <property type="entry name" value="PROTEIN IN CHLOROPLAST ATPASE BIOGENESIS, CHLOROPLASTIC"/>
    <property type="match status" value="1"/>
</dbReference>
<keyword evidence="4" id="KW-1185">Reference proteome</keyword>
<feature type="domain" description="Retrovirus-related Pol polyprotein from transposon TNT 1-94-like beta-barrel" evidence="2">
    <location>
        <begin position="579"/>
        <end position="658"/>
    </location>
</feature>
<accession>A0A5B6X3C9</accession>
<organism evidence="3 4">
    <name type="scientific">Gossypium australe</name>
    <dbReference type="NCBI Taxonomy" id="47621"/>
    <lineage>
        <taxon>Eukaryota</taxon>
        <taxon>Viridiplantae</taxon>
        <taxon>Streptophyta</taxon>
        <taxon>Embryophyta</taxon>
        <taxon>Tracheophyta</taxon>
        <taxon>Spermatophyta</taxon>
        <taxon>Magnoliopsida</taxon>
        <taxon>eudicotyledons</taxon>
        <taxon>Gunneridae</taxon>
        <taxon>Pentapetalae</taxon>
        <taxon>rosids</taxon>
        <taxon>malvids</taxon>
        <taxon>Malvales</taxon>
        <taxon>Malvaceae</taxon>
        <taxon>Malvoideae</taxon>
        <taxon>Gossypium</taxon>
    </lineage>
</organism>
<dbReference type="Pfam" id="PF14223">
    <property type="entry name" value="Retrotran_gag_2"/>
    <property type="match status" value="1"/>
</dbReference>
<evidence type="ECO:0000313" key="3">
    <source>
        <dbReference type="EMBL" id="KAA3488670.1"/>
    </source>
</evidence>
<dbReference type="AlphaFoldDB" id="A0A5B6X3C9"/>
<dbReference type="OrthoDB" id="537706at2759"/>
<dbReference type="InterPro" id="IPR054722">
    <property type="entry name" value="PolX-like_BBD"/>
</dbReference>
<proteinExistence type="predicted"/>
<name>A0A5B6X3C9_9ROSI</name>
<evidence type="ECO:0000313" key="4">
    <source>
        <dbReference type="Proteomes" id="UP000325315"/>
    </source>
</evidence>